<dbReference type="GO" id="GO:0016757">
    <property type="term" value="F:glycosyltransferase activity"/>
    <property type="evidence" value="ECO:0007669"/>
    <property type="project" value="InterPro"/>
</dbReference>
<accession>A0A6P1M608</accession>
<dbReference type="EMBL" id="CP047593">
    <property type="protein sequence ID" value="QHI69297.1"/>
    <property type="molecule type" value="Genomic_DNA"/>
</dbReference>
<dbReference type="PANTHER" id="PTHR46401">
    <property type="entry name" value="GLYCOSYLTRANSFERASE WBBK-RELATED"/>
    <property type="match status" value="1"/>
</dbReference>
<evidence type="ECO:0000256" key="1">
    <source>
        <dbReference type="ARBA" id="ARBA00022679"/>
    </source>
</evidence>
<sequence length="419" mass="48381">MSERIGFISTRFAGTDGVSLESAKWAEVLWGSNHKSFWYAGLLDRDPAVSHCVPEAHFEHPENIWINQRIWGQYHRDPLVSRRIRDMANYLKSSLYEFTERFDISVLVAQNALTIPMHIPLGVALTEFLAETCMPAIAHHHDFYWERTRFSVNAVSDYLDFAFPPRGTHLQHVVINEAAKEELAWRKGTSSQLVPNVFNFDVPAPEPDDYSKDIRAELGFSPDDIILLQPTRIVPRKGIEHSIKLVEALKNPRCKLVISHDAGDEGYEYRDMLSDLAHETGVDLRFVSDRIGDIRKTNSAGKKIFTLWDLYPHVDFVTYPSLYEGFGNAFLEAIYFRLPILINRYSIFARDIEPKGFRLPLMDGYLTKQTIEDVRRLINDAAYREQTVEHNYAVAKRFFSYPLLRRRLRTLITNITGID</sequence>
<proteinExistence type="predicted"/>
<name>A0A6P1M608_9BACT</name>
<feature type="domain" description="Glycosyl transferase family 1" evidence="2">
    <location>
        <begin position="213"/>
        <end position="389"/>
    </location>
</feature>
<dbReference type="AlphaFoldDB" id="A0A6P1M608"/>
<organism evidence="3 4">
    <name type="scientific">Tichowtungia aerotolerans</name>
    <dbReference type="NCBI Taxonomy" id="2697043"/>
    <lineage>
        <taxon>Bacteria</taxon>
        <taxon>Pseudomonadati</taxon>
        <taxon>Kiritimatiellota</taxon>
        <taxon>Tichowtungiia</taxon>
        <taxon>Tichowtungiales</taxon>
        <taxon>Tichowtungiaceae</taxon>
        <taxon>Tichowtungia</taxon>
    </lineage>
</organism>
<dbReference type="KEGG" id="taer:GT409_07485"/>
<evidence type="ECO:0000259" key="2">
    <source>
        <dbReference type="Pfam" id="PF00534"/>
    </source>
</evidence>
<dbReference type="CDD" id="cd03801">
    <property type="entry name" value="GT4_PimA-like"/>
    <property type="match status" value="1"/>
</dbReference>
<dbReference type="Proteomes" id="UP000464954">
    <property type="component" value="Chromosome"/>
</dbReference>
<dbReference type="Gene3D" id="3.40.50.2000">
    <property type="entry name" value="Glycogen Phosphorylase B"/>
    <property type="match status" value="1"/>
</dbReference>
<dbReference type="SUPFAM" id="SSF53756">
    <property type="entry name" value="UDP-Glycosyltransferase/glycogen phosphorylase"/>
    <property type="match status" value="1"/>
</dbReference>
<evidence type="ECO:0000313" key="3">
    <source>
        <dbReference type="EMBL" id="QHI69297.1"/>
    </source>
</evidence>
<reference evidence="3 4" key="1">
    <citation type="submission" date="2020-01" db="EMBL/GenBank/DDBJ databases">
        <title>Ponticoccus aerotolerans gen. nov., sp. nov., an anaerobic bacterium and proposal of Ponticoccusceae fam. nov., Ponticoccusles ord. nov. and Ponticoccuse classis nov. in the phylum Kiritimatiellaeota.</title>
        <authorList>
            <person name="Zhou L.Y."/>
            <person name="Du Z.J."/>
        </authorList>
    </citation>
    <scope>NUCLEOTIDE SEQUENCE [LARGE SCALE GENOMIC DNA]</scope>
    <source>
        <strain evidence="3 4">S-5007</strain>
    </source>
</reference>
<dbReference type="RefSeq" id="WP_160628479.1">
    <property type="nucleotide sequence ID" value="NZ_CP047593.1"/>
</dbReference>
<keyword evidence="1 3" id="KW-0808">Transferase</keyword>
<gene>
    <name evidence="3" type="ORF">GT409_07485</name>
</gene>
<protein>
    <submittedName>
        <fullName evidence="3">Glycosyltransferase</fullName>
    </submittedName>
</protein>
<dbReference type="PANTHER" id="PTHR46401:SF2">
    <property type="entry name" value="GLYCOSYLTRANSFERASE WBBK-RELATED"/>
    <property type="match status" value="1"/>
</dbReference>
<dbReference type="GO" id="GO:0009103">
    <property type="term" value="P:lipopolysaccharide biosynthetic process"/>
    <property type="evidence" value="ECO:0007669"/>
    <property type="project" value="TreeGrafter"/>
</dbReference>
<dbReference type="InterPro" id="IPR001296">
    <property type="entry name" value="Glyco_trans_1"/>
</dbReference>
<keyword evidence="4" id="KW-1185">Reference proteome</keyword>
<dbReference type="Pfam" id="PF00534">
    <property type="entry name" value="Glycos_transf_1"/>
    <property type="match status" value="1"/>
</dbReference>
<evidence type="ECO:0000313" key="4">
    <source>
        <dbReference type="Proteomes" id="UP000464954"/>
    </source>
</evidence>